<evidence type="ECO:0000313" key="3">
    <source>
        <dbReference type="EMBL" id="KAJ6600714.1"/>
    </source>
</evidence>
<sequence>MVVYFFSLNKVPSCASLPQKDAGYDMNDNDVPPERPIIYETNRREKAKNVEAYNEGSDVVLICEVAGGNPPPTLTWYLDNTVIDESYENRHDGITVNHLLYPNIGRQHVNARFVCMASNTNLTPPNNKVLILDVNLKPTAVHILSKKKFVSANKSYSVECQSSGSKPPATLTWWKGSKQIKRLIKN</sequence>
<dbReference type="InterPro" id="IPR013783">
    <property type="entry name" value="Ig-like_fold"/>
</dbReference>
<proteinExistence type="predicted"/>
<feature type="domain" description="Ig-like" evidence="2">
    <location>
        <begin position="138"/>
        <end position="186"/>
    </location>
</feature>
<evidence type="ECO:0000256" key="1">
    <source>
        <dbReference type="ARBA" id="ARBA00023157"/>
    </source>
</evidence>
<organism evidence="3 4">
    <name type="scientific">Pseudolycoriella hygida</name>
    <dbReference type="NCBI Taxonomy" id="35572"/>
    <lineage>
        <taxon>Eukaryota</taxon>
        <taxon>Metazoa</taxon>
        <taxon>Ecdysozoa</taxon>
        <taxon>Arthropoda</taxon>
        <taxon>Hexapoda</taxon>
        <taxon>Insecta</taxon>
        <taxon>Pterygota</taxon>
        <taxon>Neoptera</taxon>
        <taxon>Endopterygota</taxon>
        <taxon>Diptera</taxon>
        <taxon>Nematocera</taxon>
        <taxon>Sciaroidea</taxon>
        <taxon>Sciaridae</taxon>
        <taxon>Pseudolycoriella</taxon>
    </lineage>
</organism>
<dbReference type="OrthoDB" id="6431884at2759"/>
<dbReference type="Proteomes" id="UP001151699">
    <property type="component" value="Unassembled WGS sequence"/>
</dbReference>
<feature type="domain" description="Ig-like" evidence="2">
    <location>
        <begin position="36"/>
        <end position="131"/>
    </location>
</feature>
<dbReference type="EMBL" id="WJQU01006175">
    <property type="protein sequence ID" value="KAJ6600714.1"/>
    <property type="molecule type" value="Genomic_DNA"/>
</dbReference>
<name>A0A9Q0RTN0_9DIPT</name>
<dbReference type="Pfam" id="PF13927">
    <property type="entry name" value="Ig_3"/>
    <property type="match status" value="1"/>
</dbReference>
<dbReference type="AlphaFoldDB" id="A0A9Q0RTN0"/>
<dbReference type="SUPFAM" id="SSF48726">
    <property type="entry name" value="Immunoglobulin"/>
    <property type="match status" value="2"/>
</dbReference>
<evidence type="ECO:0000259" key="2">
    <source>
        <dbReference type="PROSITE" id="PS50835"/>
    </source>
</evidence>
<reference evidence="3" key="1">
    <citation type="submission" date="2022-07" db="EMBL/GenBank/DDBJ databases">
        <authorList>
            <person name="Trinca V."/>
            <person name="Uliana J.V.C."/>
            <person name="Torres T.T."/>
            <person name="Ward R.J."/>
            <person name="Monesi N."/>
        </authorList>
    </citation>
    <scope>NUCLEOTIDE SEQUENCE</scope>
    <source>
        <strain evidence="3">HSMRA1968</strain>
        <tissue evidence="3">Whole embryos</tissue>
    </source>
</reference>
<comment type="caution">
    <text evidence="3">The sequence shown here is derived from an EMBL/GenBank/DDBJ whole genome shotgun (WGS) entry which is preliminary data.</text>
</comment>
<accession>A0A9Q0RTN0</accession>
<feature type="non-terminal residue" evidence="3">
    <location>
        <position position="1"/>
    </location>
</feature>
<evidence type="ECO:0000313" key="4">
    <source>
        <dbReference type="Proteomes" id="UP001151699"/>
    </source>
</evidence>
<dbReference type="PANTHER" id="PTHR23278:SF28">
    <property type="entry name" value="SIDESTEP IV, ISOFORM C"/>
    <property type="match status" value="1"/>
</dbReference>
<gene>
    <name evidence="3" type="primary">syg-2</name>
    <name evidence="3" type="ORF">Bhyg_15896</name>
</gene>
<keyword evidence="4" id="KW-1185">Reference proteome</keyword>
<dbReference type="InterPro" id="IPR036179">
    <property type="entry name" value="Ig-like_dom_sf"/>
</dbReference>
<keyword evidence="1" id="KW-1015">Disulfide bond</keyword>
<dbReference type="Gene3D" id="2.60.40.10">
    <property type="entry name" value="Immunoglobulins"/>
    <property type="match status" value="2"/>
</dbReference>
<dbReference type="PANTHER" id="PTHR23278">
    <property type="entry name" value="SIDESTEP PROTEIN"/>
    <property type="match status" value="1"/>
</dbReference>
<dbReference type="InterPro" id="IPR013162">
    <property type="entry name" value="CD80_C2-set"/>
</dbReference>
<dbReference type="Pfam" id="PF08205">
    <property type="entry name" value="C2-set_2"/>
    <property type="match status" value="1"/>
</dbReference>
<dbReference type="PROSITE" id="PS50835">
    <property type="entry name" value="IG_LIKE"/>
    <property type="match status" value="2"/>
</dbReference>
<dbReference type="InterPro" id="IPR007110">
    <property type="entry name" value="Ig-like_dom"/>
</dbReference>
<protein>
    <submittedName>
        <fullName evidence="3">Synaptogenesis protein syg-2</fullName>
    </submittedName>
</protein>